<dbReference type="EMBL" id="SNYC01000005">
    <property type="protein sequence ID" value="TDQ08206.1"/>
    <property type="molecule type" value="Genomic_DNA"/>
</dbReference>
<evidence type="ECO:0000313" key="8">
    <source>
        <dbReference type="Proteomes" id="UP000295620"/>
    </source>
</evidence>
<dbReference type="PANTHER" id="PTHR43133:SF46">
    <property type="entry name" value="RNA POLYMERASE SIGMA-70 FACTOR ECF SUBFAMILY"/>
    <property type="match status" value="1"/>
</dbReference>
<name>A0A4R6STC9_9SPHI</name>
<dbReference type="InterPro" id="IPR039425">
    <property type="entry name" value="RNA_pol_sigma-70-like"/>
</dbReference>
<dbReference type="InterPro" id="IPR013249">
    <property type="entry name" value="RNA_pol_sigma70_r4_t2"/>
</dbReference>
<dbReference type="InterPro" id="IPR007627">
    <property type="entry name" value="RNA_pol_sigma70_r2"/>
</dbReference>
<dbReference type="InterPro" id="IPR013325">
    <property type="entry name" value="RNA_pol_sigma_r2"/>
</dbReference>
<evidence type="ECO:0000313" key="7">
    <source>
        <dbReference type="EMBL" id="TDQ08206.1"/>
    </source>
</evidence>
<dbReference type="OrthoDB" id="759001at2"/>
<evidence type="ECO:0000259" key="5">
    <source>
        <dbReference type="Pfam" id="PF04542"/>
    </source>
</evidence>
<proteinExistence type="inferred from homology"/>
<dbReference type="InterPro" id="IPR014284">
    <property type="entry name" value="RNA_pol_sigma-70_dom"/>
</dbReference>
<comment type="similarity">
    <text evidence="1">Belongs to the sigma-70 factor family. ECF subfamily.</text>
</comment>
<keyword evidence="3" id="KW-0731">Sigma factor</keyword>
<keyword evidence="8" id="KW-1185">Reference proteome</keyword>
<evidence type="ECO:0000256" key="1">
    <source>
        <dbReference type="ARBA" id="ARBA00010641"/>
    </source>
</evidence>
<reference evidence="7 8" key="1">
    <citation type="submission" date="2019-03" db="EMBL/GenBank/DDBJ databases">
        <title>Genomic Encyclopedia of Archaeal and Bacterial Type Strains, Phase II (KMG-II): from individual species to whole genera.</title>
        <authorList>
            <person name="Goeker M."/>
        </authorList>
    </citation>
    <scope>NUCLEOTIDE SEQUENCE [LARGE SCALE GENOMIC DNA]</scope>
    <source>
        <strain evidence="7 8">DSM 19035</strain>
    </source>
</reference>
<keyword evidence="2" id="KW-0805">Transcription regulation</keyword>
<sequence length="188" mass="22079">MYLNADPGFTEIEANHSDLSQFEILYQRWGSILQNYAVYYVKDPEAANSIVNDLFVHLWFNKKNPDNLKGYLFRSVKNASINYLVQQRNSPISYADQDELVVISDLSLDAEMTNEESERLLFLQKVIEKLPIKRKLVFKMYRFEGFSYAEIADLLQISVRTVEDHLSKSMQFIHEHARQLVYEKLTEV</sequence>
<comment type="caution">
    <text evidence="7">The sequence shown here is derived from an EMBL/GenBank/DDBJ whole genome shotgun (WGS) entry which is preliminary data.</text>
</comment>
<dbReference type="Gene3D" id="1.10.1740.10">
    <property type="match status" value="1"/>
</dbReference>
<dbReference type="PANTHER" id="PTHR43133">
    <property type="entry name" value="RNA POLYMERASE ECF-TYPE SIGMA FACTO"/>
    <property type="match status" value="1"/>
</dbReference>
<dbReference type="SUPFAM" id="SSF88946">
    <property type="entry name" value="Sigma2 domain of RNA polymerase sigma factors"/>
    <property type="match status" value="1"/>
</dbReference>
<evidence type="ECO:0000256" key="2">
    <source>
        <dbReference type="ARBA" id="ARBA00023015"/>
    </source>
</evidence>
<organism evidence="7 8">
    <name type="scientific">Pedobacter metabolipauper</name>
    <dbReference type="NCBI Taxonomy" id="425513"/>
    <lineage>
        <taxon>Bacteria</taxon>
        <taxon>Pseudomonadati</taxon>
        <taxon>Bacteroidota</taxon>
        <taxon>Sphingobacteriia</taxon>
        <taxon>Sphingobacteriales</taxon>
        <taxon>Sphingobacteriaceae</taxon>
        <taxon>Pedobacter</taxon>
    </lineage>
</organism>
<dbReference type="Pfam" id="PF08281">
    <property type="entry name" value="Sigma70_r4_2"/>
    <property type="match status" value="1"/>
</dbReference>
<dbReference type="SUPFAM" id="SSF88659">
    <property type="entry name" value="Sigma3 and sigma4 domains of RNA polymerase sigma factors"/>
    <property type="match status" value="1"/>
</dbReference>
<dbReference type="Pfam" id="PF04542">
    <property type="entry name" value="Sigma70_r2"/>
    <property type="match status" value="1"/>
</dbReference>
<dbReference type="InterPro" id="IPR013324">
    <property type="entry name" value="RNA_pol_sigma_r3/r4-like"/>
</dbReference>
<dbReference type="GO" id="GO:0003677">
    <property type="term" value="F:DNA binding"/>
    <property type="evidence" value="ECO:0007669"/>
    <property type="project" value="InterPro"/>
</dbReference>
<accession>A0A4R6STC9</accession>
<dbReference type="Proteomes" id="UP000295620">
    <property type="component" value="Unassembled WGS sequence"/>
</dbReference>
<feature type="domain" description="RNA polymerase sigma-70 region 2" evidence="5">
    <location>
        <begin position="25"/>
        <end position="88"/>
    </location>
</feature>
<dbReference type="GO" id="GO:0016987">
    <property type="term" value="F:sigma factor activity"/>
    <property type="evidence" value="ECO:0007669"/>
    <property type="project" value="UniProtKB-KW"/>
</dbReference>
<dbReference type="InterPro" id="IPR036388">
    <property type="entry name" value="WH-like_DNA-bd_sf"/>
</dbReference>
<keyword evidence="4" id="KW-0804">Transcription</keyword>
<evidence type="ECO:0000256" key="3">
    <source>
        <dbReference type="ARBA" id="ARBA00023082"/>
    </source>
</evidence>
<dbReference type="AlphaFoldDB" id="A0A4R6STC9"/>
<dbReference type="CDD" id="cd06171">
    <property type="entry name" value="Sigma70_r4"/>
    <property type="match status" value="1"/>
</dbReference>
<evidence type="ECO:0000256" key="4">
    <source>
        <dbReference type="ARBA" id="ARBA00023163"/>
    </source>
</evidence>
<dbReference type="GO" id="GO:0006352">
    <property type="term" value="P:DNA-templated transcription initiation"/>
    <property type="evidence" value="ECO:0007669"/>
    <property type="project" value="InterPro"/>
</dbReference>
<feature type="domain" description="RNA polymerase sigma factor 70 region 4 type 2" evidence="6">
    <location>
        <begin position="123"/>
        <end position="171"/>
    </location>
</feature>
<dbReference type="Gene3D" id="1.10.10.10">
    <property type="entry name" value="Winged helix-like DNA-binding domain superfamily/Winged helix DNA-binding domain"/>
    <property type="match status" value="1"/>
</dbReference>
<gene>
    <name evidence="7" type="ORF">ATK78_2713</name>
</gene>
<evidence type="ECO:0000259" key="6">
    <source>
        <dbReference type="Pfam" id="PF08281"/>
    </source>
</evidence>
<dbReference type="NCBIfam" id="TIGR02937">
    <property type="entry name" value="sigma70-ECF"/>
    <property type="match status" value="1"/>
</dbReference>
<dbReference type="RefSeq" id="WP_133576603.1">
    <property type="nucleotide sequence ID" value="NZ_SNYC01000005.1"/>
</dbReference>
<protein>
    <submittedName>
        <fullName evidence="7">RNA polymerase sigma-70 factor (ECF subfamily)</fullName>
    </submittedName>
</protein>